<sequence length="402" mass="45956">MTTKDKGDQKELQKYLSAWQKRHQEYLEKKSQEKASETDEEERNDETFETSESTETNETDSSEEEKEVQNQDSDDDEVTESEESEEVEEPSEDDEESDKENTEESSDDSEDRTENFIGQADVGIEKESKPDKPRIERIHLYRALPVLVISSLLILLSLYFITPLGSLKNIVVTGNERVSQDEIIKATQIDSRDYTLTTFLNRNQYANNLKKANSWIEKAEISYQFPITFKIQVTEYKILAYEASTGNIYPVISNGTVINQPVKKEALPENYMRLNLSDKGKVKKLVQELSDVPDSIKNEIQTVDLTPSKATKDLLTLTMRDEHKIIVPLSDIHKKLPYYSRVHPLLTEPSIVDMEAGIFSYSASLVQKEEQDQEQEKEESSEETVPSETEAAPSDVTDETNN</sequence>
<dbReference type="Proteomes" id="UP000033658">
    <property type="component" value="Unassembled WGS sequence"/>
</dbReference>
<evidence type="ECO:0000313" key="12">
    <source>
        <dbReference type="Proteomes" id="UP000033658"/>
    </source>
</evidence>
<dbReference type="AlphaFoldDB" id="A0AAW3H5Q0"/>
<dbReference type="InterPro" id="IPR050487">
    <property type="entry name" value="FtsQ_DivIB"/>
</dbReference>
<feature type="compositionally biased region" description="Basic and acidic residues" evidence="9">
    <location>
        <begin position="24"/>
        <end position="37"/>
    </location>
</feature>
<gene>
    <name evidence="8 11" type="primary">divIB</name>
    <name evidence="11" type="ORF">TZ86_00057</name>
</gene>
<dbReference type="PANTHER" id="PTHR37820:SF1">
    <property type="entry name" value="CELL DIVISION PROTEIN FTSQ"/>
    <property type="match status" value="1"/>
</dbReference>
<feature type="compositionally biased region" description="Low complexity" evidence="9">
    <location>
        <begin position="383"/>
        <end position="393"/>
    </location>
</feature>
<dbReference type="Gene3D" id="3.40.50.10960">
    <property type="match status" value="1"/>
</dbReference>
<feature type="compositionally biased region" description="Acidic residues" evidence="9">
    <location>
        <begin position="55"/>
        <end position="111"/>
    </location>
</feature>
<reference evidence="11 12" key="1">
    <citation type="submission" date="2015-02" db="EMBL/GenBank/DDBJ databases">
        <title>Evolution of amylase-binding proteins of oral streptococcal species.</title>
        <authorList>
            <person name="Haase E.M."/>
        </authorList>
    </citation>
    <scope>NUCLEOTIDE SEQUENCE [LARGE SCALE GENOMIC DNA]</scope>
    <source>
        <strain evidence="11 12">G9B</strain>
    </source>
</reference>
<evidence type="ECO:0000256" key="8">
    <source>
        <dbReference type="HAMAP-Rule" id="MF_00912"/>
    </source>
</evidence>
<dbReference type="GO" id="GO:0005886">
    <property type="term" value="C:plasma membrane"/>
    <property type="evidence" value="ECO:0007669"/>
    <property type="project" value="UniProtKB-SubCell"/>
</dbReference>
<dbReference type="PANTHER" id="PTHR37820">
    <property type="entry name" value="CELL DIVISION PROTEIN DIVIB"/>
    <property type="match status" value="1"/>
</dbReference>
<comment type="subcellular location">
    <subcellularLocation>
        <location evidence="8">Cell membrane</location>
        <topology evidence="8">Single-pass type II membrane protein</topology>
    </subcellularLocation>
    <subcellularLocation>
        <location evidence="1">Membrane</location>
    </subcellularLocation>
    <text evidence="8">Localizes to the division septum.</text>
</comment>
<feature type="region of interest" description="Disordered" evidence="9">
    <location>
        <begin position="24"/>
        <end position="130"/>
    </location>
</feature>
<keyword evidence="6 8" id="KW-0472">Membrane</keyword>
<evidence type="ECO:0000256" key="2">
    <source>
        <dbReference type="ARBA" id="ARBA00022475"/>
    </source>
</evidence>
<dbReference type="Pfam" id="PF08478">
    <property type="entry name" value="POTRA_1"/>
    <property type="match status" value="1"/>
</dbReference>
<dbReference type="RefSeq" id="WP_045501877.1">
    <property type="nucleotide sequence ID" value="NZ_JYGL01000001.1"/>
</dbReference>
<evidence type="ECO:0000256" key="7">
    <source>
        <dbReference type="ARBA" id="ARBA00023306"/>
    </source>
</evidence>
<dbReference type="Gene3D" id="3.10.20.310">
    <property type="entry name" value="membrane protein fhac"/>
    <property type="match status" value="1"/>
</dbReference>
<feature type="region of interest" description="Disordered" evidence="9">
    <location>
        <begin position="365"/>
        <end position="402"/>
    </location>
</feature>
<keyword evidence="7 8" id="KW-0131">Cell cycle</keyword>
<proteinExistence type="inferred from homology"/>
<dbReference type="GO" id="GO:0043093">
    <property type="term" value="P:FtsZ-dependent cytokinesis"/>
    <property type="evidence" value="ECO:0007669"/>
    <property type="project" value="UniProtKB-UniRule"/>
</dbReference>
<evidence type="ECO:0000256" key="6">
    <source>
        <dbReference type="ARBA" id="ARBA00023136"/>
    </source>
</evidence>
<organism evidence="11 12">
    <name type="scientific">Streptococcus gordonii</name>
    <dbReference type="NCBI Taxonomy" id="1302"/>
    <lineage>
        <taxon>Bacteria</taxon>
        <taxon>Bacillati</taxon>
        <taxon>Bacillota</taxon>
        <taxon>Bacilli</taxon>
        <taxon>Lactobacillales</taxon>
        <taxon>Streptococcaceae</taxon>
        <taxon>Streptococcus</taxon>
    </lineage>
</organism>
<evidence type="ECO:0000256" key="3">
    <source>
        <dbReference type="ARBA" id="ARBA00022618"/>
    </source>
</evidence>
<evidence type="ECO:0000256" key="9">
    <source>
        <dbReference type="SAM" id="MobiDB-lite"/>
    </source>
</evidence>
<comment type="caution">
    <text evidence="11">The sequence shown here is derived from an EMBL/GenBank/DDBJ whole genome shotgun (WGS) entry which is preliminary data.</text>
</comment>
<keyword evidence="3 8" id="KW-0132">Cell division</keyword>
<feature type="domain" description="POTRA" evidence="10">
    <location>
        <begin position="165"/>
        <end position="236"/>
    </location>
</feature>
<evidence type="ECO:0000256" key="5">
    <source>
        <dbReference type="ARBA" id="ARBA00022989"/>
    </source>
</evidence>
<dbReference type="InterPro" id="IPR034746">
    <property type="entry name" value="POTRA"/>
</dbReference>
<evidence type="ECO:0000259" key="10">
    <source>
        <dbReference type="PROSITE" id="PS51779"/>
    </source>
</evidence>
<name>A0AAW3H5Q0_STRGN</name>
<dbReference type="InterPro" id="IPR026580">
    <property type="entry name" value="DivIB"/>
</dbReference>
<dbReference type="PROSITE" id="PS51779">
    <property type="entry name" value="POTRA"/>
    <property type="match status" value="1"/>
</dbReference>
<keyword evidence="4 8" id="KW-0812">Transmembrane</keyword>
<dbReference type="InterPro" id="IPR013685">
    <property type="entry name" value="POTRA_FtsQ_type"/>
</dbReference>
<keyword evidence="5 8" id="KW-1133">Transmembrane helix</keyword>
<feature type="transmembrane region" description="Helical" evidence="8">
    <location>
        <begin position="140"/>
        <end position="161"/>
    </location>
</feature>
<comment type="function">
    <text evidence="8">Cell division protein that may be involved in stabilizing or promoting the assembly of the division complex.</text>
</comment>
<feature type="compositionally biased region" description="Acidic residues" evidence="9">
    <location>
        <begin position="38"/>
        <end position="49"/>
    </location>
</feature>
<comment type="similarity">
    <text evidence="8">Belongs to the FtsQ/DivIB family. DivIB subfamily.</text>
</comment>
<accession>A0AAW3H5Q0</accession>
<dbReference type="EMBL" id="JYGL01000001">
    <property type="protein sequence ID" value="KJQ58218.1"/>
    <property type="molecule type" value="Genomic_DNA"/>
</dbReference>
<dbReference type="HAMAP" id="MF_00912">
    <property type="entry name" value="DivIB"/>
    <property type="match status" value="1"/>
</dbReference>
<evidence type="ECO:0000313" key="11">
    <source>
        <dbReference type="EMBL" id="KJQ58218.1"/>
    </source>
</evidence>
<dbReference type="GO" id="GO:0032153">
    <property type="term" value="C:cell division site"/>
    <property type="evidence" value="ECO:0007669"/>
    <property type="project" value="UniProtKB-UniRule"/>
</dbReference>
<protein>
    <recommendedName>
        <fullName evidence="8">Cell division protein DivIB</fullName>
    </recommendedName>
</protein>
<keyword evidence="2 8" id="KW-1003">Cell membrane</keyword>
<evidence type="ECO:0000256" key="4">
    <source>
        <dbReference type="ARBA" id="ARBA00022692"/>
    </source>
</evidence>
<evidence type="ECO:0000256" key="1">
    <source>
        <dbReference type="ARBA" id="ARBA00004370"/>
    </source>
</evidence>
<feature type="compositionally biased region" description="Acidic residues" evidence="9">
    <location>
        <begin position="371"/>
        <end position="382"/>
    </location>
</feature>